<evidence type="ECO:0000256" key="3">
    <source>
        <dbReference type="ARBA" id="ARBA00022643"/>
    </source>
</evidence>
<sequence>MAQPKVAVIFYSTYGTNHQIAEAAAEAAAAAGAEVRLRRVPETAPEEVVKGQEAWAAQAEKMAHIPEATPEDLAWADAFFFSTPTRFGVAASQLRAFIDTLGPVWQQGKLANKAVTATSSAMNLHGGQEGTLLTLYPTFMHWGSILVPPGFTDDTVTAAGGNPYGYSAKAGEFDDAGKAAVAHQARRLVEVAGKLIA</sequence>
<dbReference type="NCBIfam" id="NF002999">
    <property type="entry name" value="PRK03767.1"/>
    <property type="match status" value="1"/>
</dbReference>
<comment type="similarity">
    <text evidence="1">Belongs to the WrbA family.</text>
</comment>
<dbReference type="RefSeq" id="WP_075785235.1">
    <property type="nucleotide sequence ID" value="NZ_JAESIL010000158.1"/>
</dbReference>
<protein>
    <submittedName>
        <fullName evidence="5">NAD(P)H:quinone oxidoreductase type IV</fullName>
    </submittedName>
</protein>
<gene>
    <name evidence="5" type="primary">wrbA</name>
    <name evidence="5" type="ORF">JMJ92_20580</name>
</gene>
<comment type="caution">
    <text evidence="5">The sequence shown here is derived from an EMBL/GenBank/DDBJ whole genome shotgun (WGS) entry which is preliminary data.</text>
</comment>
<keyword evidence="2" id="KW-0285">Flavoprotein</keyword>
<organism evidence="5 6">
    <name type="scientific">Rhodovulum visakhapatnamense</name>
    <dbReference type="NCBI Taxonomy" id="364297"/>
    <lineage>
        <taxon>Bacteria</taxon>
        <taxon>Pseudomonadati</taxon>
        <taxon>Pseudomonadota</taxon>
        <taxon>Alphaproteobacteria</taxon>
        <taxon>Rhodobacterales</taxon>
        <taxon>Paracoccaceae</taxon>
        <taxon>Rhodovulum</taxon>
    </lineage>
</organism>
<dbReference type="PANTHER" id="PTHR30546">
    <property type="entry name" value="FLAVODOXIN-RELATED PROTEIN WRBA-RELATED"/>
    <property type="match status" value="1"/>
</dbReference>
<dbReference type="InterPro" id="IPR029039">
    <property type="entry name" value="Flavoprotein-like_sf"/>
</dbReference>
<evidence type="ECO:0000256" key="2">
    <source>
        <dbReference type="ARBA" id="ARBA00022630"/>
    </source>
</evidence>
<feature type="domain" description="Flavodoxin-like" evidence="4">
    <location>
        <begin position="6"/>
        <end position="196"/>
    </location>
</feature>
<dbReference type="PROSITE" id="PS50902">
    <property type="entry name" value="FLAVODOXIN_LIKE"/>
    <property type="match status" value="1"/>
</dbReference>
<evidence type="ECO:0000313" key="5">
    <source>
        <dbReference type="EMBL" id="MBL3580510.1"/>
    </source>
</evidence>
<dbReference type="Proteomes" id="UP000635853">
    <property type="component" value="Unassembled WGS sequence"/>
</dbReference>
<evidence type="ECO:0000313" key="6">
    <source>
        <dbReference type="Proteomes" id="UP000635853"/>
    </source>
</evidence>
<dbReference type="Gene3D" id="3.40.50.360">
    <property type="match status" value="1"/>
</dbReference>
<reference evidence="6" key="1">
    <citation type="submission" date="2021-01" db="EMBL/GenBank/DDBJ databases">
        <title>Draft genomes of Rhodovulum sulfidophilum.</title>
        <authorList>
            <person name="Guzman M.S."/>
        </authorList>
    </citation>
    <scope>NUCLEOTIDE SEQUENCE [LARGE SCALE GENOMIC DNA]</scope>
    <source>
        <strain evidence="6">AB19</strain>
    </source>
</reference>
<proteinExistence type="inferred from homology"/>
<dbReference type="NCBIfam" id="TIGR01755">
    <property type="entry name" value="flav_wrbA"/>
    <property type="match status" value="1"/>
</dbReference>
<evidence type="ECO:0000259" key="4">
    <source>
        <dbReference type="PROSITE" id="PS50902"/>
    </source>
</evidence>
<keyword evidence="6" id="KW-1185">Reference proteome</keyword>
<dbReference type="InterPro" id="IPR008254">
    <property type="entry name" value="Flavodoxin/NO_synth"/>
</dbReference>
<dbReference type="PANTHER" id="PTHR30546:SF23">
    <property type="entry name" value="FLAVOPROTEIN-LIKE PROTEIN YCP4-RELATED"/>
    <property type="match status" value="1"/>
</dbReference>
<keyword evidence="3" id="KW-0288">FMN</keyword>
<dbReference type="EMBL" id="JAESIL010000158">
    <property type="protein sequence ID" value="MBL3580510.1"/>
    <property type="molecule type" value="Genomic_DNA"/>
</dbReference>
<dbReference type="InterPro" id="IPR005025">
    <property type="entry name" value="FMN_Rdtase-like_dom"/>
</dbReference>
<dbReference type="SUPFAM" id="SSF52218">
    <property type="entry name" value="Flavoproteins"/>
    <property type="match status" value="1"/>
</dbReference>
<accession>A0ABS1RLH2</accession>
<dbReference type="InterPro" id="IPR010089">
    <property type="entry name" value="Flavoprotein_WrbA-like"/>
</dbReference>
<dbReference type="Pfam" id="PF03358">
    <property type="entry name" value="FMN_red"/>
    <property type="match status" value="1"/>
</dbReference>
<name>A0ABS1RLH2_9RHOB</name>
<evidence type="ECO:0000256" key="1">
    <source>
        <dbReference type="ARBA" id="ARBA00006961"/>
    </source>
</evidence>